<keyword evidence="5 8" id="KW-0862">Zinc</keyword>
<dbReference type="EC" id="4.-.-.-" evidence="8"/>
<accession>A0A933IC23</accession>
<gene>
    <name evidence="11" type="primary">queD</name>
    <name evidence="11" type="ORF">HY768_10770</name>
</gene>
<dbReference type="PIRSF" id="PIRSF006113">
    <property type="entry name" value="PTP_synth"/>
    <property type="match status" value="1"/>
</dbReference>
<evidence type="ECO:0000256" key="1">
    <source>
        <dbReference type="ARBA" id="ARBA00005061"/>
    </source>
</evidence>
<feature type="active site" description="Charge relay system" evidence="9">
    <location>
        <position position="112"/>
    </location>
</feature>
<evidence type="ECO:0000313" key="12">
    <source>
        <dbReference type="Proteomes" id="UP000736328"/>
    </source>
</evidence>
<dbReference type="NCBIfam" id="TIGR03367">
    <property type="entry name" value="queuosine_QueD"/>
    <property type="match status" value="1"/>
</dbReference>
<evidence type="ECO:0000256" key="2">
    <source>
        <dbReference type="ARBA" id="ARBA00008900"/>
    </source>
</evidence>
<dbReference type="Proteomes" id="UP000736328">
    <property type="component" value="Unassembled WGS sequence"/>
</dbReference>
<evidence type="ECO:0000256" key="7">
    <source>
        <dbReference type="ARBA" id="ARBA00048807"/>
    </source>
</evidence>
<sequence length="123" mass="14158">MYFVSVYKSFSAAHHLRDYVGKCENVHGHNYQVEVELKSKMLNKTGMVADFNDIREALIKLLARFDHQDLNEIRPFDKINPTAENIARVVFEEMALKFNSPKVKINQVSVWETGHAKAAYGPF</sequence>
<dbReference type="GO" id="GO:0008616">
    <property type="term" value="P:tRNA queuosine(34) biosynthetic process"/>
    <property type="evidence" value="ECO:0007669"/>
    <property type="project" value="UniProtKB-KW"/>
</dbReference>
<evidence type="ECO:0000256" key="10">
    <source>
        <dbReference type="PIRSR" id="PIRSR006113-2"/>
    </source>
</evidence>
<dbReference type="SUPFAM" id="SSF55620">
    <property type="entry name" value="Tetrahydrobiopterin biosynthesis enzymes-like"/>
    <property type="match status" value="1"/>
</dbReference>
<evidence type="ECO:0000256" key="8">
    <source>
        <dbReference type="PIRNR" id="PIRNR006113"/>
    </source>
</evidence>
<feature type="binding site" evidence="10">
    <location>
        <position position="14"/>
    </location>
    <ligand>
        <name>Zn(2+)</name>
        <dbReference type="ChEBI" id="CHEBI:29105"/>
    </ligand>
</feature>
<evidence type="ECO:0000256" key="9">
    <source>
        <dbReference type="PIRSR" id="PIRSR006113-1"/>
    </source>
</evidence>
<comment type="catalytic activity">
    <reaction evidence="7 8">
        <text>7,8-dihydroneopterin 3'-triphosphate + H2O = 6-carboxy-5,6,7,8-tetrahydropterin + triphosphate + acetaldehyde + 2 H(+)</text>
        <dbReference type="Rhea" id="RHEA:27966"/>
        <dbReference type="ChEBI" id="CHEBI:15343"/>
        <dbReference type="ChEBI" id="CHEBI:15377"/>
        <dbReference type="ChEBI" id="CHEBI:15378"/>
        <dbReference type="ChEBI" id="CHEBI:18036"/>
        <dbReference type="ChEBI" id="CHEBI:58462"/>
        <dbReference type="ChEBI" id="CHEBI:61032"/>
        <dbReference type="EC" id="4.1.2.50"/>
    </reaction>
</comment>
<name>A0A933IC23_UNCT6</name>
<dbReference type="EMBL" id="JACQXR010000146">
    <property type="protein sequence ID" value="MBI4727680.1"/>
    <property type="molecule type" value="Genomic_DNA"/>
</dbReference>
<dbReference type="InterPro" id="IPR007115">
    <property type="entry name" value="6-PTP_synth/QueD"/>
</dbReference>
<dbReference type="InterPro" id="IPR038418">
    <property type="entry name" value="6-PTP_synth/QueD_sf"/>
</dbReference>
<organism evidence="11 12">
    <name type="scientific">candidate division TA06 bacterium</name>
    <dbReference type="NCBI Taxonomy" id="2250710"/>
    <lineage>
        <taxon>Bacteria</taxon>
        <taxon>Bacteria division TA06</taxon>
    </lineage>
</organism>
<reference evidence="11" key="1">
    <citation type="submission" date="2020-07" db="EMBL/GenBank/DDBJ databases">
        <title>Huge and variable diversity of episymbiotic CPR bacteria and DPANN archaea in groundwater ecosystems.</title>
        <authorList>
            <person name="He C.Y."/>
            <person name="Keren R."/>
            <person name="Whittaker M."/>
            <person name="Farag I.F."/>
            <person name="Doudna J."/>
            <person name="Cate J.H.D."/>
            <person name="Banfield J.F."/>
        </authorList>
    </citation>
    <scope>NUCLEOTIDE SEQUENCE</scope>
    <source>
        <strain evidence="11">NC_groundwater_1520_Pr4_B-0.1um_53_5</strain>
    </source>
</reference>
<dbReference type="Gene3D" id="3.30.479.10">
    <property type="entry name" value="6-pyruvoyl tetrahydropterin synthase/QueD"/>
    <property type="match status" value="1"/>
</dbReference>
<dbReference type="AlphaFoldDB" id="A0A933IC23"/>
<feature type="active site" description="Charge relay system" evidence="9">
    <location>
        <position position="67"/>
    </location>
</feature>
<comment type="similarity">
    <text evidence="2 8">Belongs to the PTPS family. QueD subfamily.</text>
</comment>
<comment type="pathway">
    <text evidence="1 8">Purine metabolism; 7-cyano-7-deazaguanine biosynthesis.</text>
</comment>
<feature type="binding site" evidence="10">
    <location>
        <position position="27"/>
    </location>
    <ligand>
        <name>Zn(2+)</name>
        <dbReference type="ChEBI" id="CHEBI:29105"/>
    </ligand>
</feature>
<comment type="caution">
    <text evidence="11">The sequence shown here is derived from an EMBL/GenBank/DDBJ whole genome shotgun (WGS) entry which is preliminary data.</text>
</comment>
<dbReference type="GO" id="GO:0046872">
    <property type="term" value="F:metal ion binding"/>
    <property type="evidence" value="ECO:0007669"/>
    <property type="project" value="UniProtKB-KW"/>
</dbReference>
<dbReference type="PANTHER" id="PTHR12589">
    <property type="entry name" value="PYRUVOYL TETRAHYDROBIOPTERIN SYNTHASE"/>
    <property type="match status" value="1"/>
</dbReference>
<keyword evidence="4 8" id="KW-0479">Metal-binding</keyword>
<comment type="cofactor">
    <cofactor evidence="8 10">
        <name>Zn(2+)</name>
        <dbReference type="ChEBI" id="CHEBI:29105"/>
    </cofactor>
    <text evidence="8 10">Binds 1 zinc ion per subunit.</text>
</comment>
<dbReference type="GO" id="GO:0070497">
    <property type="term" value="F:6-carboxytetrahydropterin synthase activity"/>
    <property type="evidence" value="ECO:0007669"/>
    <property type="project" value="UniProtKB-EC"/>
</dbReference>
<evidence type="ECO:0000256" key="5">
    <source>
        <dbReference type="ARBA" id="ARBA00022833"/>
    </source>
</evidence>
<feature type="binding site" evidence="10">
    <location>
        <position position="29"/>
    </location>
    <ligand>
        <name>Zn(2+)</name>
        <dbReference type="ChEBI" id="CHEBI:29105"/>
    </ligand>
</feature>
<dbReference type="PANTHER" id="PTHR12589:SF7">
    <property type="entry name" value="6-PYRUVOYL TETRAHYDROBIOPTERIN SYNTHASE"/>
    <property type="match status" value="1"/>
</dbReference>
<dbReference type="Pfam" id="PF01242">
    <property type="entry name" value="PTPS"/>
    <property type="match status" value="1"/>
</dbReference>
<evidence type="ECO:0000313" key="11">
    <source>
        <dbReference type="EMBL" id="MBI4727680.1"/>
    </source>
</evidence>
<keyword evidence="6 8" id="KW-0456">Lyase</keyword>
<evidence type="ECO:0000256" key="4">
    <source>
        <dbReference type="ARBA" id="ARBA00022723"/>
    </source>
</evidence>
<evidence type="ECO:0000256" key="6">
    <source>
        <dbReference type="ARBA" id="ARBA00023239"/>
    </source>
</evidence>
<feature type="active site" description="Proton acceptor" evidence="9">
    <location>
        <position position="23"/>
    </location>
</feature>
<evidence type="ECO:0000256" key="3">
    <source>
        <dbReference type="ARBA" id="ARBA00018141"/>
    </source>
</evidence>
<keyword evidence="8" id="KW-0671">Queuosine biosynthesis</keyword>
<protein>
    <recommendedName>
        <fullName evidence="3 8">6-carboxy-5,6,7,8-tetrahydropterin synthase</fullName>
        <ecNumber evidence="8">4.-.-.-</ecNumber>
    </recommendedName>
</protein>
<proteinExistence type="inferred from homology"/>